<dbReference type="AlphaFoldDB" id="A0A6A3IUZ7"/>
<keyword evidence="1" id="KW-0732">Signal</keyword>
<comment type="caution">
    <text evidence="2">The sequence shown here is derived from an EMBL/GenBank/DDBJ whole genome shotgun (WGS) entry which is preliminary data.</text>
</comment>
<evidence type="ECO:0000313" key="4">
    <source>
        <dbReference type="Proteomes" id="UP000434957"/>
    </source>
</evidence>
<organism evidence="2 5">
    <name type="scientific">Phytophthora rubi</name>
    <dbReference type="NCBI Taxonomy" id="129364"/>
    <lineage>
        <taxon>Eukaryota</taxon>
        <taxon>Sar</taxon>
        <taxon>Stramenopiles</taxon>
        <taxon>Oomycota</taxon>
        <taxon>Peronosporomycetes</taxon>
        <taxon>Peronosporales</taxon>
        <taxon>Peronosporaceae</taxon>
        <taxon>Phytophthora</taxon>
    </lineage>
</organism>
<evidence type="ECO:0000313" key="2">
    <source>
        <dbReference type="EMBL" id="KAE8985582.1"/>
    </source>
</evidence>
<reference evidence="2 5" key="1">
    <citation type="submission" date="2018-09" db="EMBL/GenBank/DDBJ databases">
        <title>Genomic investigation of the strawberry pathogen Phytophthora fragariae indicates pathogenicity is determined by transcriptional variation in three key races.</title>
        <authorList>
            <person name="Adams T.M."/>
            <person name="Armitage A.D."/>
            <person name="Sobczyk M.K."/>
            <person name="Bates H.J."/>
            <person name="Dunwell J.M."/>
            <person name="Nellist C.F."/>
            <person name="Harrison R.J."/>
        </authorList>
    </citation>
    <scope>NUCLEOTIDE SEQUENCE [LARGE SCALE GENOMIC DNA]</scope>
    <source>
        <strain evidence="2 5">SCRP324</strain>
        <strain evidence="3 4">SCRP333</strain>
    </source>
</reference>
<dbReference type="Proteomes" id="UP000434957">
    <property type="component" value="Unassembled WGS sequence"/>
</dbReference>
<protein>
    <recommendedName>
        <fullName evidence="6">Secreted protein</fullName>
    </recommendedName>
</protein>
<evidence type="ECO:0000313" key="5">
    <source>
        <dbReference type="Proteomes" id="UP000435112"/>
    </source>
</evidence>
<dbReference type="EMBL" id="QXFU01002448">
    <property type="protein sequence ID" value="KAE8985582.1"/>
    <property type="molecule type" value="Genomic_DNA"/>
</dbReference>
<feature type="signal peptide" evidence="1">
    <location>
        <begin position="1"/>
        <end position="17"/>
    </location>
</feature>
<evidence type="ECO:0008006" key="6">
    <source>
        <dbReference type="Google" id="ProtNLM"/>
    </source>
</evidence>
<dbReference type="OrthoDB" id="10315502at2759"/>
<keyword evidence="4" id="KW-1185">Reference proteome</keyword>
<feature type="chain" id="PRO_5036379781" description="Secreted protein" evidence="1">
    <location>
        <begin position="18"/>
        <end position="66"/>
    </location>
</feature>
<evidence type="ECO:0000313" key="3">
    <source>
        <dbReference type="EMBL" id="KAE9343023.1"/>
    </source>
</evidence>
<gene>
    <name evidence="2" type="ORF">PR002_g22602</name>
    <name evidence="3" type="ORF">PR003_g9179</name>
</gene>
<proteinExistence type="predicted"/>
<accession>A0A6A3IUZ7</accession>
<evidence type="ECO:0000256" key="1">
    <source>
        <dbReference type="SAM" id="SignalP"/>
    </source>
</evidence>
<name>A0A6A3IUZ7_9STRA</name>
<dbReference type="EMBL" id="QXFT01000471">
    <property type="protein sequence ID" value="KAE9343023.1"/>
    <property type="molecule type" value="Genomic_DNA"/>
</dbReference>
<dbReference type="Proteomes" id="UP000435112">
    <property type="component" value="Unassembled WGS sequence"/>
</dbReference>
<sequence length="66" mass="7235">MFQKSLLMILPITTATGTSTPTSALNLCKVTRPSSQCFLCVLNSCSRESGIGMNEDWIGYKLSYPE</sequence>